<accession>A0A8J7Q993</accession>
<dbReference type="AlphaFoldDB" id="A0A8J7Q993"/>
<feature type="binding site" evidence="2">
    <location>
        <begin position="12"/>
        <end position="19"/>
    </location>
    <ligand>
        <name>ATP</name>
        <dbReference type="ChEBI" id="CHEBI:30616"/>
    </ligand>
</feature>
<evidence type="ECO:0000313" key="4">
    <source>
        <dbReference type="Proteomes" id="UP000664417"/>
    </source>
</evidence>
<dbReference type="InterPro" id="IPR027417">
    <property type="entry name" value="P-loop_NTPase"/>
</dbReference>
<dbReference type="PIRSF" id="PIRSF007531">
    <property type="entry name" value="CPT"/>
    <property type="match status" value="1"/>
</dbReference>
<gene>
    <name evidence="3" type="ORF">J3U88_12550</name>
</gene>
<dbReference type="Gene3D" id="3.40.50.300">
    <property type="entry name" value="P-loop containing nucleotide triphosphate hydrolases"/>
    <property type="match status" value="1"/>
</dbReference>
<protein>
    <recommendedName>
        <fullName evidence="5">Chloramphenicol phosphotransferase</fullName>
    </recommendedName>
</protein>
<evidence type="ECO:0008006" key="5">
    <source>
        <dbReference type="Google" id="ProtNLM"/>
    </source>
</evidence>
<dbReference type="Pfam" id="PF07931">
    <property type="entry name" value="CPT"/>
    <property type="match status" value="1"/>
</dbReference>
<dbReference type="GO" id="GO:0016740">
    <property type="term" value="F:transferase activity"/>
    <property type="evidence" value="ECO:0007669"/>
    <property type="project" value="InterPro"/>
</dbReference>
<dbReference type="InterPro" id="IPR012853">
    <property type="entry name" value="CPT"/>
</dbReference>
<dbReference type="EMBL" id="JAFREP010000010">
    <property type="protein sequence ID" value="MBO1319294.1"/>
    <property type="molecule type" value="Genomic_DNA"/>
</dbReference>
<reference evidence="3" key="1">
    <citation type="submission" date="2021-03" db="EMBL/GenBank/DDBJ databases">
        <authorList>
            <person name="Wang G."/>
        </authorList>
    </citation>
    <scope>NUCLEOTIDE SEQUENCE</scope>
    <source>
        <strain evidence="3">KCTC 12899</strain>
    </source>
</reference>
<proteinExistence type="predicted"/>
<dbReference type="RefSeq" id="WP_207859115.1">
    <property type="nucleotide sequence ID" value="NZ_JAFREP010000010.1"/>
</dbReference>
<organism evidence="3 4">
    <name type="scientific">Acanthopleuribacter pedis</name>
    <dbReference type="NCBI Taxonomy" id="442870"/>
    <lineage>
        <taxon>Bacteria</taxon>
        <taxon>Pseudomonadati</taxon>
        <taxon>Acidobacteriota</taxon>
        <taxon>Holophagae</taxon>
        <taxon>Acanthopleuribacterales</taxon>
        <taxon>Acanthopleuribacteraceae</taxon>
        <taxon>Acanthopleuribacter</taxon>
    </lineage>
</organism>
<evidence type="ECO:0000256" key="2">
    <source>
        <dbReference type="PIRSR" id="PIRSR007531-2"/>
    </source>
</evidence>
<dbReference type="SUPFAM" id="SSF52540">
    <property type="entry name" value="P-loop containing nucleoside triphosphate hydrolases"/>
    <property type="match status" value="1"/>
</dbReference>
<sequence length="232" mass="26387">MKKQGEIILINGATSAGKTTLTREVQKLADRPIMATGYDDFLPMLALKYVGLDPEITPHHWPCPDPGSPDTQRGFEILRDGEGENRTFRMMVGETAWTLMVGMRRALAAMAEAGNDLVLAEINTEIMLKDYLDAFKNIERVYMVGVHCPLEELERREDVMPNRRVGCARMQIEQVHIPGEYDFTVDTGKDDAVECARQILEFVDNNPPVVFKKLVERYGDIEPVTEFPVQWW</sequence>
<evidence type="ECO:0000256" key="1">
    <source>
        <dbReference type="PIRSR" id="PIRSR007531-1"/>
    </source>
</evidence>
<dbReference type="Proteomes" id="UP000664417">
    <property type="component" value="Unassembled WGS sequence"/>
</dbReference>
<feature type="active site" evidence="1">
    <location>
        <position position="39"/>
    </location>
</feature>
<evidence type="ECO:0000313" key="3">
    <source>
        <dbReference type="EMBL" id="MBO1319294.1"/>
    </source>
</evidence>
<comment type="caution">
    <text evidence="3">The sequence shown here is derived from an EMBL/GenBank/DDBJ whole genome shotgun (WGS) entry which is preliminary data.</text>
</comment>
<name>A0A8J7Q993_9BACT</name>
<keyword evidence="4" id="KW-1185">Reference proteome</keyword>
<dbReference type="GO" id="GO:0005524">
    <property type="term" value="F:ATP binding"/>
    <property type="evidence" value="ECO:0007669"/>
    <property type="project" value="InterPro"/>
</dbReference>